<sequence length="293" mass="32262">MTFGREHVQPAEPDHLVVLGLNRRLGHIERRQPRRFIGLRVLDRREPLLGQRRCRHEFGVSAEHDVGSATGHVRRDRDGPAAAGLRHDGSFPVVVLGVQYLVGDTILLEQLAQVLGLLNARRSDEDGLAVLMALDDVDEHGVVFCGLGAVDQIGIVEAHHRTVRGDRHDPEVVDLRELRRLGHGGTGHASQTRVEPEEVLQGDRGKGLVLRLDLHALLGLDRLVQALVVPATGEDAAGVLVDDEHLAVDDDVVAVLLEELLRPNRIVEKADQRSVHRVVEVVDAELVLDLVDR</sequence>
<gene>
    <name evidence="1" type="ORF">UFOPK3720_00738</name>
</gene>
<dbReference type="EMBL" id="CAFBNB010000120">
    <property type="protein sequence ID" value="CAB4931579.1"/>
    <property type="molecule type" value="Genomic_DNA"/>
</dbReference>
<reference evidence="1" key="1">
    <citation type="submission" date="2020-05" db="EMBL/GenBank/DDBJ databases">
        <authorList>
            <person name="Chiriac C."/>
            <person name="Salcher M."/>
            <person name="Ghai R."/>
            <person name="Kavagutti S V."/>
        </authorList>
    </citation>
    <scope>NUCLEOTIDE SEQUENCE</scope>
</reference>
<dbReference type="AlphaFoldDB" id="A0A6J7IKP7"/>
<protein>
    <submittedName>
        <fullName evidence="1">Unannotated protein</fullName>
    </submittedName>
</protein>
<proteinExistence type="predicted"/>
<accession>A0A6J7IKP7</accession>
<name>A0A6J7IKP7_9ZZZZ</name>
<evidence type="ECO:0000313" key="1">
    <source>
        <dbReference type="EMBL" id="CAB4931579.1"/>
    </source>
</evidence>
<organism evidence="1">
    <name type="scientific">freshwater metagenome</name>
    <dbReference type="NCBI Taxonomy" id="449393"/>
    <lineage>
        <taxon>unclassified sequences</taxon>
        <taxon>metagenomes</taxon>
        <taxon>ecological metagenomes</taxon>
    </lineage>
</organism>